<feature type="domain" description="Helicase C-terminal" evidence="19">
    <location>
        <begin position="219"/>
        <end position="374"/>
    </location>
</feature>
<dbReference type="InterPro" id="IPR032284">
    <property type="entry name" value="RecQ_Zn-bd"/>
</dbReference>
<dbReference type="InterPro" id="IPR036390">
    <property type="entry name" value="WH_DNA-bd_sf"/>
</dbReference>
<dbReference type="GO" id="GO:0043590">
    <property type="term" value="C:bacterial nucleoid"/>
    <property type="evidence" value="ECO:0007669"/>
    <property type="project" value="TreeGrafter"/>
</dbReference>
<dbReference type="OrthoDB" id="9763310at2"/>
<dbReference type="InterPro" id="IPR006293">
    <property type="entry name" value="DNA_helicase_ATP-dep_RecQ_bac"/>
</dbReference>
<dbReference type="InterPro" id="IPR044876">
    <property type="entry name" value="HRDC_dom_sf"/>
</dbReference>
<keyword evidence="6" id="KW-0227">DNA damage</keyword>
<organism evidence="20 21">
    <name type="scientific">Catalinimonas alkaloidigena</name>
    <dbReference type="NCBI Taxonomy" id="1075417"/>
    <lineage>
        <taxon>Bacteria</taxon>
        <taxon>Pseudomonadati</taxon>
        <taxon>Bacteroidota</taxon>
        <taxon>Cytophagia</taxon>
        <taxon>Cytophagales</taxon>
        <taxon>Catalimonadaceae</taxon>
        <taxon>Catalinimonas</taxon>
    </lineage>
</organism>
<dbReference type="PROSITE" id="PS50967">
    <property type="entry name" value="HRDC"/>
    <property type="match status" value="1"/>
</dbReference>
<dbReference type="Gene3D" id="3.40.50.300">
    <property type="entry name" value="P-loop containing nucleotide triphosphate hydrolases"/>
    <property type="match status" value="2"/>
</dbReference>
<dbReference type="STRING" id="1075417.SAMN05421823_101460"/>
<dbReference type="CDD" id="cd17920">
    <property type="entry name" value="DEXHc_RecQ"/>
    <property type="match status" value="1"/>
</dbReference>
<evidence type="ECO:0000256" key="8">
    <source>
        <dbReference type="ARBA" id="ARBA00022806"/>
    </source>
</evidence>
<dbReference type="InterPro" id="IPR036388">
    <property type="entry name" value="WH-like_DNA-bd_sf"/>
</dbReference>
<evidence type="ECO:0000256" key="3">
    <source>
        <dbReference type="ARBA" id="ARBA00005446"/>
    </source>
</evidence>
<gene>
    <name evidence="20" type="ORF">SAMN05421823_101460</name>
</gene>
<dbReference type="Pfam" id="PF09382">
    <property type="entry name" value="RQC"/>
    <property type="match status" value="1"/>
</dbReference>
<feature type="domain" description="Helicase ATP-binding" evidence="18">
    <location>
        <begin position="30"/>
        <end position="198"/>
    </location>
</feature>
<keyword evidence="11" id="KW-0238">DNA-binding</keyword>
<keyword evidence="21" id="KW-1185">Reference proteome</keyword>
<keyword evidence="7" id="KW-0378">Hydrolase</keyword>
<dbReference type="GO" id="GO:0046872">
    <property type="term" value="F:metal ion binding"/>
    <property type="evidence" value="ECO:0007669"/>
    <property type="project" value="UniProtKB-KW"/>
</dbReference>
<evidence type="ECO:0000256" key="2">
    <source>
        <dbReference type="ARBA" id="ARBA00001947"/>
    </source>
</evidence>
<dbReference type="GO" id="GO:0043138">
    <property type="term" value="F:3'-5' DNA helicase activity"/>
    <property type="evidence" value="ECO:0007669"/>
    <property type="project" value="UniProtKB-EC"/>
</dbReference>
<evidence type="ECO:0000256" key="1">
    <source>
        <dbReference type="ARBA" id="ARBA00001946"/>
    </source>
</evidence>
<comment type="catalytic activity">
    <reaction evidence="15">
        <text>Couples ATP hydrolysis with the unwinding of duplex DNA by translocating in the 3'-5' direction.</text>
        <dbReference type="EC" id="5.6.2.4"/>
    </reaction>
</comment>
<dbReference type="InterPro" id="IPR027417">
    <property type="entry name" value="P-loop_NTPase"/>
</dbReference>
<dbReference type="PANTHER" id="PTHR13710:SF105">
    <property type="entry name" value="ATP-DEPENDENT DNA HELICASE Q1"/>
    <property type="match status" value="1"/>
</dbReference>
<keyword evidence="9" id="KW-0862">Zinc</keyword>
<dbReference type="InterPro" id="IPR014001">
    <property type="entry name" value="Helicase_ATP-bd"/>
</dbReference>
<evidence type="ECO:0000256" key="6">
    <source>
        <dbReference type="ARBA" id="ARBA00022763"/>
    </source>
</evidence>
<dbReference type="GO" id="GO:0006310">
    <property type="term" value="P:DNA recombination"/>
    <property type="evidence" value="ECO:0007669"/>
    <property type="project" value="UniProtKB-UniRule"/>
</dbReference>
<evidence type="ECO:0000256" key="16">
    <source>
        <dbReference type="NCBIfam" id="TIGR01389"/>
    </source>
</evidence>
<keyword evidence="8 20" id="KW-0347">Helicase</keyword>
<dbReference type="SUPFAM" id="SSF46785">
    <property type="entry name" value="Winged helix' DNA-binding domain"/>
    <property type="match status" value="1"/>
</dbReference>
<evidence type="ECO:0000259" key="18">
    <source>
        <dbReference type="PROSITE" id="PS51192"/>
    </source>
</evidence>
<dbReference type="InterPro" id="IPR004589">
    <property type="entry name" value="DNA_helicase_ATP-dep_RecQ"/>
</dbReference>
<dbReference type="Pfam" id="PF21220">
    <property type="entry name" value="RecQ-1-like_HTH"/>
    <property type="match status" value="1"/>
</dbReference>
<dbReference type="SUPFAM" id="SSF47819">
    <property type="entry name" value="HRDC-like"/>
    <property type="match status" value="1"/>
</dbReference>
<comment type="cofactor">
    <cofactor evidence="1">
        <name>Mg(2+)</name>
        <dbReference type="ChEBI" id="CHEBI:18420"/>
    </cofactor>
</comment>
<dbReference type="GO" id="GO:0006260">
    <property type="term" value="P:DNA replication"/>
    <property type="evidence" value="ECO:0007669"/>
    <property type="project" value="InterPro"/>
</dbReference>
<evidence type="ECO:0000259" key="17">
    <source>
        <dbReference type="PROSITE" id="PS50967"/>
    </source>
</evidence>
<dbReference type="SUPFAM" id="SSF52540">
    <property type="entry name" value="P-loop containing nucleoside triphosphate hydrolases"/>
    <property type="match status" value="1"/>
</dbReference>
<feature type="domain" description="HRDC" evidence="17">
    <location>
        <begin position="530"/>
        <end position="610"/>
    </location>
</feature>
<evidence type="ECO:0000256" key="13">
    <source>
        <dbReference type="ARBA" id="ARBA00023204"/>
    </source>
</evidence>
<dbReference type="NCBIfam" id="TIGR01389">
    <property type="entry name" value="recQ"/>
    <property type="match status" value="1"/>
</dbReference>
<evidence type="ECO:0000256" key="14">
    <source>
        <dbReference type="ARBA" id="ARBA00023235"/>
    </source>
</evidence>
<evidence type="ECO:0000256" key="4">
    <source>
        <dbReference type="ARBA" id="ARBA00022723"/>
    </source>
</evidence>
<dbReference type="Gene3D" id="1.10.10.1390">
    <property type="entry name" value="ATP-dependent DNA helicase RecQ"/>
    <property type="match status" value="1"/>
</dbReference>
<dbReference type="InterPro" id="IPR002121">
    <property type="entry name" value="HRDC_dom"/>
</dbReference>
<dbReference type="GO" id="GO:0009432">
    <property type="term" value="P:SOS response"/>
    <property type="evidence" value="ECO:0007669"/>
    <property type="project" value="UniProtKB-UniRule"/>
</dbReference>
<comment type="similarity">
    <text evidence="3">Belongs to the helicase family. RecQ subfamily.</text>
</comment>
<dbReference type="Gene3D" id="1.10.10.10">
    <property type="entry name" value="Winged helix-like DNA-binding domain superfamily/Winged helix DNA-binding domain"/>
    <property type="match status" value="1"/>
</dbReference>
<evidence type="ECO:0000256" key="15">
    <source>
        <dbReference type="ARBA" id="ARBA00034617"/>
    </source>
</evidence>
<keyword evidence="14" id="KW-0413">Isomerase</keyword>
<keyword evidence="5" id="KW-0547">Nucleotide-binding</keyword>
<dbReference type="GO" id="GO:0003677">
    <property type="term" value="F:DNA binding"/>
    <property type="evidence" value="ECO:0007669"/>
    <property type="project" value="UniProtKB-KW"/>
</dbReference>
<dbReference type="Pfam" id="PF00570">
    <property type="entry name" value="HRDC"/>
    <property type="match status" value="1"/>
</dbReference>
<evidence type="ECO:0000256" key="10">
    <source>
        <dbReference type="ARBA" id="ARBA00022840"/>
    </source>
</evidence>
<dbReference type="Pfam" id="PF00271">
    <property type="entry name" value="Helicase_C"/>
    <property type="match status" value="1"/>
</dbReference>
<dbReference type="FunFam" id="3.40.50.300:FF:000156">
    <property type="entry name" value="ATP-dependent DNA helicase recQ"/>
    <property type="match status" value="1"/>
</dbReference>
<evidence type="ECO:0000259" key="19">
    <source>
        <dbReference type="PROSITE" id="PS51194"/>
    </source>
</evidence>
<keyword evidence="4" id="KW-0479">Metal-binding</keyword>
<accession>A0A1G8XS71</accession>
<keyword evidence="13" id="KW-0234">DNA repair</keyword>
<name>A0A1G8XS71_9BACT</name>
<evidence type="ECO:0000256" key="9">
    <source>
        <dbReference type="ARBA" id="ARBA00022833"/>
    </source>
</evidence>
<evidence type="ECO:0000256" key="7">
    <source>
        <dbReference type="ARBA" id="ARBA00022801"/>
    </source>
</evidence>
<dbReference type="EMBL" id="FNFO01000001">
    <property type="protein sequence ID" value="SDJ93408.1"/>
    <property type="molecule type" value="Genomic_DNA"/>
</dbReference>
<dbReference type="FunFam" id="1.10.150.80:FF:000002">
    <property type="entry name" value="ATP-dependent DNA helicase RecQ"/>
    <property type="match status" value="1"/>
</dbReference>
<dbReference type="PROSITE" id="PS51194">
    <property type="entry name" value="HELICASE_CTER"/>
    <property type="match status" value="1"/>
</dbReference>
<dbReference type="Pfam" id="PF00270">
    <property type="entry name" value="DEAD"/>
    <property type="match status" value="1"/>
</dbReference>
<dbReference type="Proteomes" id="UP000198510">
    <property type="component" value="Unassembled WGS sequence"/>
</dbReference>
<dbReference type="GO" id="GO:0016787">
    <property type="term" value="F:hydrolase activity"/>
    <property type="evidence" value="ECO:0007669"/>
    <property type="project" value="UniProtKB-KW"/>
</dbReference>
<evidence type="ECO:0000313" key="21">
    <source>
        <dbReference type="Proteomes" id="UP000198510"/>
    </source>
</evidence>
<evidence type="ECO:0000313" key="20">
    <source>
        <dbReference type="EMBL" id="SDJ93408.1"/>
    </source>
</evidence>
<dbReference type="NCBIfam" id="TIGR00614">
    <property type="entry name" value="recQ_fam"/>
    <property type="match status" value="1"/>
</dbReference>
<dbReference type="InterPro" id="IPR048671">
    <property type="entry name" value="RecQ-1-like_HTH"/>
</dbReference>
<dbReference type="InterPro" id="IPR011545">
    <property type="entry name" value="DEAD/DEAH_box_helicase_dom"/>
</dbReference>
<dbReference type="PROSITE" id="PS51192">
    <property type="entry name" value="HELICASE_ATP_BIND_1"/>
    <property type="match status" value="1"/>
</dbReference>
<dbReference type="RefSeq" id="WP_089678513.1">
    <property type="nucleotide sequence ID" value="NZ_FNFO01000001.1"/>
</dbReference>
<comment type="cofactor">
    <cofactor evidence="2">
        <name>Zn(2+)</name>
        <dbReference type="ChEBI" id="CHEBI:29105"/>
    </cofactor>
</comment>
<dbReference type="SMART" id="SM00341">
    <property type="entry name" value="HRDC"/>
    <property type="match status" value="1"/>
</dbReference>
<dbReference type="SMART" id="SM00490">
    <property type="entry name" value="HELICc"/>
    <property type="match status" value="1"/>
</dbReference>
<dbReference type="GO" id="GO:0030894">
    <property type="term" value="C:replisome"/>
    <property type="evidence" value="ECO:0007669"/>
    <property type="project" value="TreeGrafter"/>
</dbReference>
<dbReference type="GO" id="GO:0006281">
    <property type="term" value="P:DNA repair"/>
    <property type="evidence" value="ECO:0007669"/>
    <property type="project" value="UniProtKB-KW"/>
</dbReference>
<evidence type="ECO:0000256" key="11">
    <source>
        <dbReference type="ARBA" id="ARBA00023125"/>
    </source>
</evidence>
<dbReference type="SMART" id="SM00487">
    <property type="entry name" value="DEXDc"/>
    <property type="match status" value="1"/>
</dbReference>
<dbReference type="InterPro" id="IPR001650">
    <property type="entry name" value="Helicase_C-like"/>
</dbReference>
<reference evidence="20 21" key="1">
    <citation type="submission" date="2016-10" db="EMBL/GenBank/DDBJ databases">
        <authorList>
            <person name="de Groot N.N."/>
        </authorList>
    </citation>
    <scope>NUCLEOTIDE SEQUENCE [LARGE SCALE GENOMIC DNA]</scope>
    <source>
        <strain evidence="20 21">DSM 25186</strain>
    </source>
</reference>
<dbReference type="EC" id="5.6.2.4" evidence="16"/>
<dbReference type="Gene3D" id="1.10.150.80">
    <property type="entry name" value="HRDC domain"/>
    <property type="match status" value="1"/>
</dbReference>
<keyword evidence="12" id="KW-0233">DNA recombination</keyword>
<proteinExistence type="inferred from homology"/>
<dbReference type="GO" id="GO:0005524">
    <property type="term" value="F:ATP binding"/>
    <property type="evidence" value="ECO:0007669"/>
    <property type="project" value="UniProtKB-KW"/>
</dbReference>
<protein>
    <recommendedName>
        <fullName evidence="16">DNA helicase RecQ</fullName>
        <ecNumber evidence="16">5.6.2.4</ecNumber>
    </recommendedName>
</protein>
<keyword evidence="10" id="KW-0067">ATP-binding</keyword>
<dbReference type="AlphaFoldDB" id="A0A1G8XS71"/>
<dbReference type="GO" id="GO:0005737">
    <property type="term" value="C:cytoplasm"/>
    <property type="evidence" value="ECO:0007669"/>
    <property type="project" value="TreeGrafter"/>
</dbReference>
<dbReference type="GO" id="GO:0009378">
    <property type="term" value="F:four-way junction helicase activity"/>
    <property type="evidence" value="ECO:0007669"/>
    <property type="project" value="TreeGrafter"/>
</dbReference>
<dbReference type="FunFam" id="3.40.50.300:FF:001051">
    <property type="entry name" value="ATP-dependent DNA helicase RecQ"/>
    <property type="match status" value="1"/>
</dbReference>
<dbReference type="SMART" id="SM00956">
    <property type="entry name" value="RQC"/>
    <property type="match status" value="1"/>
</dbReference>
<sequence length="728" mass="82717">MIAEPVTDLKTKLKEVFGYNTFRGDQEAIVGNVLAGNDTFVIMPTGAGKSLCYQLPAVMLPGTAIVISPLIALMKNQVDQLNALGVNAQFLNSTLTKAEINRVKKETLSGDIKLLYVAPESLTKEENVDLLQRANISFVAIDEAHCISEWGHDFRPEYRRIKSIIDQIGNLPVIALTATATPKVQLDIQKNLQMEAATLFKSSFNRKNLYYDVRPKKDAKKQLIRFVKNNKGKSGIIYCLSRKKVEEIAELLRVNDVKALPYHAGLDASIRMANQDAFLSEDVDVVVATIAFGMGIDKPDVRFVVHYDAPKSLEGYYQETGRSGRDGLEGNCVMFYSHNDISKLEKFNKDKSVTERDNAKHLLQEMTAYAESAICRKRQLLHYFGEHLEEECGFCDNCTKPRQEIKLLDEVKLALQAVVATEQRFGIEHLVDVLRGVNNDYVQSYSHNELSMFGKGASQECGFWSSLLRQILLAGFLEKDIDNYGVLKITDKGRQFMELPYPVTLYKDHDYTNVAVEDEEEEKEPAAPAKSYDETLFELLKKLRKKLAKEKELPPYVIFQDPSLEEMATVYPTTRDDLTRINGVGMGKATKYGRPFLDLIKKYVEENDIATADDVVVKSTVNKSKVKIYIIQQIDRKVDLEEIAEAKDLEMDELISEIEHICYSGTRLNLDYFIDQILDEERQEEIYDYFMNADTDNIDAALRTLGPDEYTEEELRLMRIKFMSEVAN</sequence>
<dbReference type="CDD" id="cd18794">
    <property type="entry name" value="SF2_C_RecQ"/>
    <property type="match status" value="1"/>
</dbReference>
<dbReference type="InterPro" id="IPR018982">
    <property type="entry name" value="RQC_domain"/>
</dbReference>
<dbReference type="InterPro" id="IPR010997">
    <property type="entry name" value="HRDC-like_sf"/>
</dbReference>
<evidence type="ECO:0000256" key="12">
    <source>
        <dbReference type="ARBA" id="ARBA00023172"/>
    </source>
</evidence>
<dbReference type="PANTHER" id="PTHR13710">
    <property type="entry name" value="DNA HELICASE RECQ FAMILY MEMBER"/>
    <property type="match status" value="1"/>
</dbReference>
<dbReference type="Pfam" id="PF16124">
    <property type="entry name" value="RecQ_Zn_bind"/>
    <property type="match status" value="1"/>
</dbReference>
<evidence type="ECO:0000256" key="5">
    <source>
        <dbReference type="ARBA" id="ARBA00022741"/>
    </source>
</evidence>